<dbReference type="EMBL" id="NRSG01000148">
    <property type="protein sequence ID" value="MBK1660121.1"/>
    <property type="molecule type" value="Genomic_DNA"/>
</dbReference>
<sequence length="139" mass="14335">MAFLEPAPSGLVELGIVYPVGSIDGRAEAERSATAMRDGLRAGAIQLRGRPMTLDEAASAPPAALLLTEAALPQGDRLAALLAGRGVPTISTNPSAVASDKAVMAVRAEPRVEIIVSRAAARVAGVAFSAAFRMMIQER</sequence>
<organism evidence="1 2">
    <name type="scientific">Paracraurococcus ruber</name>
    <dbReference type="NCBI Taxonomy" id="77675"/>
    <lineage>
        <taxon>Bacteria</taxon>
        <taxon>Pseudomonadati</taxon>
        <taxon>Pseudomonadota</taxon>
        <taxon>Alphaproteobacteria</taxon>
        <taxon>Acetobacterales</taxon>
        <taxon>Roseomonadaceae</taxon>
        <taxon>Paracraurococcus</taxon>
    </lineage>
</organism>
<dbReference type="Proteomes" id="UP000697995">
    <property type="component" value="Unassembled WGS sequence"/>
</dbReference>
<comment type="caution">
    <text evidence="1">The sequence shown here is derived from an EMBL/GenBank/DDBJ whole genome shotgun (WGS) entry which is preliminary data.</text>
</comment>
<name>A0ABS1D0P0_9PROT</name>
<keyword evidence="2" id="KW-1185">Reference proteome</keyword>
<reference evidence="1 2" key="1">
    <citation type="journal article" date="2020" name="Microorganisms">
        <title>Osmotic Adaptation and Compatible Solute Biosynthesis of Phototrophic Bacteria as Revealed from Genome Analyses.</title>
        <authorList>
            <person name="Imhoff J.F."/>
            <person name="Rahn T."/>
            <person name="Kunzel S."/>
            <person name="Keller A."/>
            <person name="Neulinger S.C."/>
        </authorList>
    </citation>
    <scope>NUCLEOTIDE SEQUENCE [LARGE SCALE GENOMIC DNA]</scope>
    <source>
        <strain evidence="1 2">DSM 15382</strain>
    </source>
</reference>
<accession>A0ABS1D0P0</accession>
<gene>
    <name evidence="1" type="ORF">CKO45_17965</name>
</gene>
<evidence type="ECO:0000313" key="1">
    <source>
        <dbReference type="EMBL" id="MBK1660121.1"/>
    </source>
</evidence>
<proteinExistence type="predicted"/>
<evidence type="ECO:0000313" key="2">
    <source>
        <dbReference type="Proteomes" id="UP000697995"/>
    </source>
</evidence>
<protein>
    <submittedName>
        <fullName evidence="1">Uncharacterized protein</fullName>
    </submittedName>
</protein>